<dbReference type="SUPFAM" id="SSF140415">
    <property type="entry name" value="YppE-like"/>
    <property type="match status" value="1"/>
</dbReference>
<dbReference type="EMBL" id="JAWJAY010000001">
    <property type="protein sequence ID" value="MDV2884381.1"/>
    <property type="molecule type" value="Genomic_DNA"/>
</dbReference>
<reference evidence="2" key="1">
    <citation type="submission" date="2023-10" db="EMBL/GenBank/DDBJ databases">
        <title>Screening of Alkalihalophilus pseudofirmusBZ-TG-HK211 and Its Alleviation of Salt Stress on Rapeseed Growth.</title>
        <authorList>
            <person name="Zhao B."/>
            <person name="Guo T."/>
        </authorList>
    </citation>
    <scope>NUCLEOTIDE SEQUENCE</scope>
    <source>
        <strain evidence="2">BZ-TG-HK211</strain>
    </source>
</reference>
<name>A0AAJ2KT05_ALKPS</name>
<evidence type="ECO:0000313" key="3">
    <source>
        <dbReference type="Proteomes" id="UP001285636"/>
    </source>
</evidence>
<sequence>MLSKEELDLKTYNEELLRLNEEAESYYINQVRKEGYEPDFFGVVKPFADRVKETSENWKPLAEAFVLKTKPKHLYPIQITHTFDNLEVVAIKSFYPKTGLKKQIETFKSVAFVLNQLNQLLDEEQDTTHH</sequence>
<evidence type="ECO:0000256" key="1">
    <source>
        <dbReference type="SAM" id="Coils"/>
    </source>
</evidence>
<comment type="caution">
    <text evidence="2">The sequence shown here is derived from an EMBL/GenBank/DDBJ whole genome shotgun (WGS) entry which is preliminary data.</text>
</comment>
<dbReference type="InterPro" id="IPR014913">
    <property type="entry name" value="YppE-like"/>
</dbReference>
<protein>
    <submittedName>
        <fullName evidence="2">YppE family protein</fullName>
    </submittedName>
</protein>
<keyword evidence="1" id="KW-0175">Coiled coil</keyword>
<proteinExistence type="predicted"/>
<dbReference type="AlphaFoldDB" id="A0AAJ2KT05"/>
<dbReference type="RefSeq" id="WP_289236387.1">
    <property type="nucleotide sequence ID" value="NZ_CP117835.1"/>
</dbReference>
<dbReference type="InterPro" id="IPR023351">
    <property type="entry name" value="YppE-like_sf"/>
</dbReference>
<dbReference type="Gene3D" id="1.20.120.440">
    <property type="entry name" value="YppE-like"/>
    <property type="match status" value="1"/>
</dbReference>
<gene>
    <name evidence="2" type="ORF">RYX45_04260</name>
</gene>
<dbReference type="Pfam" id="PF08807">
    <property type="entry name" value="DUF1798"/>
    <property type="match status" value="1"/>
</dbReference>
<evidence type="ECO:0000313" key="2">
    <source>
        <dbReference type="EMBL" id="MDV2884381.1"/>
    </source>
</evidence>
<organism evidence="2 3">
    <name type="scientific">Alkalihalophilus pseudofirmus</name>
    <name type="common">Bacillus pseudofirmus</name>
    <dbReference type="NCBI Taxonomy" id="79885"/>
    <lineage>
        <taxon>Bacteria</taxon>
        <taxon>Bacillati</taxon>
        <taxon>Bacillota</taxon>
        <taxon>Bacilli</taxon>
        <taxon>Bacillales</taxon>
        <taxon>Bacillaceae</taxon>
        <taxon>Alkalihalophilus</taxon>
    </lineage>
</organism>
<feature type="coiled-coil region" evidence="1">
    <location>
        <begin position="2"/>
        <end position="29"/>
    </location>
</feature>
<accession>A0AAJ2KT05</accession>
<dbReference type="Proteomes" id="UP001285636">
    <property type="component" value="Unassembled WGS sequence"/>
</dbReference>